<comment type="caution">
    <text evidence="2">The sequence shown here is derived from an EMBL/GenBank/DDBJ whole genome shotgun (WGS) entry which is preliminary data.</text>
</comment>
<evidence type="ECO:0000256" key="1">
    <source>
        <dbReference type="SAM" id="Phobius"/>
    </source>
</evidence>
<keyword evidence="1" id="KW-0812">Transmembrane</keyword>
<dbReference type="AlphaFoldDB" id="A0A7X5EZY4"/>
<feature type="transmembrane region" description="Helical" evidence="1">
    <location>
        <begin position="79"/>
        <end position="100"/>
    </location>
</feature>
<evidence type="ECO:0000313" key="3">
    <source>
        <dbReference type="Proteomes" id="UP000586722"/>
    </source>
</evidence>
<sequence>MNFKAPAARSREVLLAALIWPLVTAGLASLHLVLAEEPLTPRAVALIGLFAVGGLAGAIVGWPLALWLSDWRRVPSARFAALFLCLGLATVGATSFLYFLQFRAYYAQWHQPTLSVGWVIETLVTGLNAAYLFAIDGLRILLPAGLPLLVGAAVVFVRRRQREDQEGCRPDGLRGGLRG</sequence>
<dbReference type="Proteomes" id="UP000586722">
    <property type="component" value="Unassembled WGS sequence"/>
</dbReference>
<keyword evidence="3" id="KW-1185">Reference proteome</keyword>
<name>A0A7X5EZY4_9HYPH</name>
<feature type="transmembrane region" description="Helical" evidence="1">
    <location>
        <begin position="45"/>
        <end position="67"/>
    </location>
</feature>
<evidence type="ECO:0000313" key="2">
    <source>
        <dbReference type="EMBL" id="NBN77228.1"/>
    </source>
</evidence>
<keyword evidence="1" id="KW-0472">Membrane</keyword>
<protein>
    <submittedName>
        <fullName evidence="2">Uncharacterized protein</fullName>
    </submittedName>
</protein>
<dbReference type="RefSeq" id="WP_161707825.1">
    <property type="nucleotide sequence ID" value="NZ_JAABLQ010000001.1"/>
</dbReference>
<dbReference type="EMBL" id="JAABLQ010000001">
    <property type="protein sequence ID" value="NBN77228.1"/>
    <property type="molecule type" value="Genomic_DNA"/>
</dbReference>
<organism evidence="2 3">
    <name type="scientific">Pannonibacter tanglangensis</name>
    <dbReference type="NCBI Taxonomy" id="2750084"/>
    <lineage>
        <taxon>Bacteria</taxon>
        <taxon>Pseudomonadati</taxon>
        <taxon>Pseudomonadota</taxon>
        <taxon>Alphaproteobacteria</taxon>
        <taxon>Hyphomicrobiales</taxon>
        <taxon>Stappiaceae</taxon>
        <taxon>Pannonibacter</taxon>
    </lineage>
</organism>
<reference evidence="3" key="1">
    <citation type="submission" date="2020-01" db="EMBL/GenBank/DDBJ databases">
        <authorList>
            <person name="Fang Y."/>
            <person name="Sun R."/>
            <person name="Nie L."/>
            <person name="He J."/>
            <person name="Hao L."/>
            <person name="Wang L."/>
            <person name="Su S."/>
            <person name="Lv E."/>
            <person name="Zhang Z."/>
            <person name="Xie R."/>
            <person name="Liu H."/>
        </authorList>
    </citation>
    <scope>NUCLEOTIDE SEQUENCE [LARGE SCALE GENOMIC DNA]</scope>
    <source>
        <strain evidence="3">XCT-53</strain>
    </source>
</reference>
<feature type="transmembrane region" description="Helical" evidence="1">
    <location>
        <begin position="140"/>
        <end position="157"/>
    </location>
</feature>
<proteinExistence type="predicted"/>
<gene>
    <name evidence="2" type="ORF">GWI72_02975</name>
</gene>
<accession>A0A7X5EZY4</accession>
<keyword evidence="1" id="KW-1133">Transmembrane helix</keyword>